<gene>
    <name evidence="2" type="ORF">Ccrd_004774</name>
</gene>
<dbReference type="EMBL" id="LEKV01004792">
    <property type="protein sequence ID" value="KVH93202.1"/>
    <property type="molecule type" value="Genomic_DNA"/>
</dbReference>
<proteinExistence type="predicted"/>
<organism evidence="2 3">
    <name type="scientific">Cynara cardunculus var. scolymus</name>
    <name type="common">Globe artichoke</name>
    <name type="synonym">Cynara scolymus</name>
    <dbReference type="NCBI Taxonomy" id="59895"/>
    <lineage>
        <taxon>Eukaryota</taxon>
        <taxon>Viridiplantae</taxon>
        <taxon>Streptophyta</taxon>
        <taxon>Embryophyta</taxon>
        <taxon>Tracheophyta</taxon>
        <taxon>Spermatophyta</taxon>
        <taxon>Magnoliopsida</taxon>
        <taxon>eudicotyledons</taxon>
        <taxon>Gunneridae</taxon>
        <taxon>Pentapetalae</taxon>
        <taxon>asterids</taxon>
        <taxon>campanulids</taxon>
        <taxon>Asterales</taxon>
        <taxon>Asteraceae</taxon>
        <taxon>Carduoideae</taxon>
        <taxon>Cardueae</taxon>
        <taxon>Carduinae</taxon>
        <taxon>Cynara</taxon>
    </lineage>
</organism>
<dbReference type="AlphaFoldDB" id="A0A118JVK2"/>
<comment type="caution">
    <text evidence="2">The sequence shown here is derived from an EMBL/GenBank/DDBJ whole genome shotgun (WGS) entry which is preliminary data.</text>
</comment>
<evidence type="ECO:0000256" key="1">
    <source>
        <dbReference type="SAM" id="MobiDB-lite"/>
    </source>
</evidence>
<dbReference type="Proteomes" id="UP000243975">
    <property type="component" value="Unassembled WGS sequence"/>
</dbReference>
<feature type="region of interest" description="Disordered" evidence="1">
    <location>
        <begin position="40"/>
        <end position="70"/>
    </location>
</feature>
<sequence length="134" mass="15504">MNLFLSRFRVKPKKEIQEKIENNGGKKVVKATDMGLPESYSENEVIGRFSPTSEEDSDFDSRSPDCSDEEGLIEIELPTGNYVHQKREEEKELCFQQFLPDISPASIYRWSEMNEEENLIEIDISMGSIKCTRF</sequence>
<dbReference type="PANTHER" id="PTHR35708:SF3">
    <property type="entry name" value="GB|AAD25831.1"/>
    <property type="match status" value="1"/>
</dbReference>
<protein>
    <submittedName>
        <fullName evidence="2">Uncharacterized protein</fullName>
    </submittedName>
</protein>
<reference evidence="2 3" key="1">
    <citation type="journal article" date="2016" name="Sci. Rep.">
        <title>The genome sequence of the outbreeding globe artichoke constructed de novo incorporating a phase-aware low-pass sequencing strategy of F1 progeny.</title>
        <authorList>
            <person name="Scaglione D."/>
            <person name="Reyes-Chin-Wo S."/>
            <person name="Acquadro A."/>
            <person name="Froenicke L."/>
            <person name="Portis E."/>
            <person name="Beitel C."/>
            <person name="Tirone M."/>
            <person name="Mauro R."/>
            <person name="Lo Monaco A."/>
            <person name="Mauromicale G."/>
            <person name="Faccioli P."/>
            <person name="Cattivelli L."/>
            <person name="Rieseberg L."/>
            <person name="Michelmore R."/>
            <person name="Lanteri S."/>
        </authorList>
    </citation>
    <scope>NUCLEOTIDE SEQUENCE [LARGE SCALE GENOMIC DNA]</scope>
    <source>
        <strain evidence="2">2C</strain>
    </source>
</reference>
<accession>A0A118JVK2</accession>
<dbReference type="PANTHER" id="PTHR35708">
    <property type="entry name" value="GB|AAD25831.1"/>
    <property type="match status" value="1"/>
</dbReference>
<evidence type="ECO:0000313" key="2">
    <source>
        <dbReference type="EMBL" id="KVH93202.1"/>
    </source>
</evidence>
<dbReference type="Gramene" id="KVH93202">
    <property type="protein sequence ID" value="KVH93202"/>
    <property type="gene ID" value="Ccrd_004774"/>
</dbReference>
<keyword evidence="3" id="KW-1185">Reference proteome</keyword>
<evidence type="ECO:0000313" key="3">
    <source>
        <dbReference type="Proteomes" id="UP000243975"/>
    </source>
</evidence>
<name>A0A118JVK2_CYNCS</name>